<evidence type="ECO:0000256" key="5">
    <source>
        <dbReference type="ARBA" id="ARBA00022989"/>
    </source>
</evidence>
<feature type="domain" description="Major facilitator superfamily (MFS) profile" evidence="8">
    <location>
        <begin position="14"/>
        <end position="460"/>
    </location>
</feature>
<keyword evidence="6 7" id="KW-0472">Membrane</keyword>
<keyword evidence="10" id="KW-1185">Reference proteome</keyword>
<evidence type="ECO:0000256" key="1">
    <source>
        <dbReference type="ARBA" id="ARBA00004651"/>
    </source>
</evidence>
<accession>A0A853C3A6</accession>
<feature type="transmembrane region" description="Helical" evidence="7">
    <location>
        <begin position="105"/>
        <end position="126"/>
    </location>
</feature>
<dbReference type="Gene3D" id="1.20.1250.20">
    <property type="entry name" value="MFS general substrate transporter like domains"/>
    <property type="match status" value="1"/>
</dbReference>
<dbReference type="Gene3D" id="1.20.1720.10">
    <property type="entry name" value="Multidrug resistance protein D"/>
    <property type="match status" value="1"/>
</dbReference>
<dbReference type="GO" id="GO:0005886">
    <property type="term" value="C:plasma membrane"/>
    <property type="evidence" value="ECO:0007669"/>
    <property type="project" value="UniProtKB-SubCell"/>
</dbReference>
<dbReference type="PROSITE" id="PS50850">
    <property type="entry name" value="MFS"/>
    <property type="match status" value="1"/>
</dbReference>
<dbReference type="Proteomes" id="UP000530424">
    <property type="component" value="Unassembled WGS sequence"/>
</dbReference>
<evidence type="ECO:0000313" key="9">
    <source>
        <dbReference type="EMBL" id="NYJ01172.1"/>
    </source>
</evidence>
<dbReference type="PANTHER" id="PTHR42718:SF42">
    <property type="entry name" value="EXPORT PROTEIN"/>
    <property type="match status" value="1"/>
</dbReference>
<dbReference type="InterPro" id="IPR020846">
    <property type="entry name" value="MFS_dom"/>
</dbReference>
<sequence>MTQVAMGTRQGRGALLAAVLGTGMAFLDGTVVNVALREMGRDLDASLSDLQWITNGYLLSLASLILLGGSLGDRFGRRRLFVVGVVGFAVASLVCGLAQTPEQLIAARLLQGVGGALLTPGSLAMIQSVFRQEDRGRAIGAWSGLAGVSTAIGPFVGGWLIDYASWRWIFLINVPLAVLTVVAALRYVPETSDPESAHEFDVVGAVLGALALAGVTFALIQSESIGRGPAIAVGAAGVVAGVCFVVQERRSPHPMMPLSLFGSRLFSASNLMTFLVYAALGAVSFFLVIQLQTVSGYGALAAGLATLPMTILMLLFSSRAGDLSSRIGPRVPMSLGPAICAAGTLMLVGVDEDPSYWLDVFPGVTVFAVGLTLLVAPLTATVLAAAPDRYAGIASGINNAVARAGTLLAIAALPVAVGLTGADYERPRAFDLGYERAMIACAVLLALGGLVSWVAVRRPEAVVTSDA</sequence>
<feature type="transmembrane region" description="Helical" evidence="7">
    <location>
        <begin position="167"/>
        <end position="188"/>
    </location>
</feature>
<dbReference type="NCBIfam" id="TIGR00711">
    <property type="entry name" value="efflux_EmrB"/>
    <property type="match status" value="1"/>
</dbReference>
<feature type="transmembrane region" description="Helical" evidence="7">
    <location>
        <begin position="138"/>
        <end position="161"/>
    </location>
</feature>
<dbReference type="GO" id="GO:0022857">
    <property type="term" value="F:transmembrane transporter activity"/>
    <property type="evidence" value="ECO:0007669"/>
    <property type="project" value="InterPro"/>
</dbReference>
<keyword evidence="5 7" id="KW-1133">Transmembrane helix</keyword>
<feature type="transmembrane region" description="Helical" evidence="7">
    <location>
        <begin position="295"/>
        <end position="315"/>
    </location>
</feature>
<dbReference type="AlphaFoldDB" id="A0A853C3A6"/>
<keyword evidence="2" id="KW-0813">Transport</keyword>
<protein>
    <submittedName>
        <fullName evidence="9">EmrB/QacA subfamily drug resistance transporter</fullName>
    </submittedName>
</protein>
<dbReference type="RefSeq" id="WP_179667684.1">
    <property type="nucleotide sequence ID" value="NZ_JACCFP010000001.1"/>
</dbReference>
<feature type="transmembrane region" description="Helical" evidence="7">
    <location>
        <begin position="267"/>
        <end position="289"/>
    </location>
</feature>
<dbReference type="InterPro" id="IPR011701">
    <property type="entry name" value="MFS"/>
</dbReference>
<evidence type="ECO:0000256" key="3">
    <source>
        <dbReference type="ARBA" id="ARBA00022475"/>
    </source>
</evidence>
<evidence type="ECO:0000259" key="8">
    <source>
        <dbReference type="PROSITE" id="PS50850"/>
    </source>
</evidence>
<comment type="caution">
    <text evidence="9">The sequence shown here is derived from an EMBL/GenBank/DDBJ whole genome shotgun (WGS) entry which is preliminary data.</text>
</comment>
<dbReference type="InterPro" id="IPR004638">
    <property type="entry name" value="EmrB-like"/>
</dbReference>
<feature type="transmembrane region" description="Helical" evidence="7">
    <location>
        <begin position="437"/>
        <end position="456"/>
    </location>
</feature>
<comment type="subcellular location">
    <subcellularLocation>
        <location evidence="1">Cell membrane</location>
        <topology evidence="1">Multi-pass membrane protein</topology>
    </subcellularLocation>
</comment>
<dbReference type="SUPFAM" id="SSF103473">
    <property type="entry name" value="MFS general substrate transporter"/>
    <property type="match status" value="1"/>
</dbReference>
<dbReference type="Pfam" id="PF07690">
    <property type="entry name" value="MFS_1"/>
    <property type="match status" value="1"/>
</dbReference>
<keyword evidence="3" id="KW-1003">Cell membrane</keyword>
<gene>
    <name evidence="9" type="ORF">HNR19_001870</name>
</gene>
<feature type="transmembrane region" description="Helical" evidence="7">
    <location>
        <begin position="52"/>
        <end position="68"/>
    </location>
</feature>
<evidence type="ECO:0000313" key="10">
    <source>
        <dbReference type="Proteomes" id="UP000530424"/>
    </source>
</evidence>
<feature type="transmembrane region" description="Helical" evidence="7">
    <location>
        <begin position="80"/>
        <end position="99"/>
    </location>
</feature>
<evidence type="ECO:0000256" key="7">
    <source>
        <dbReference type="SAM" id="Phobius"/>
    </source>
</evidence>
<evidence type="ECO:0000256" key="4">
    <source>
        <dbReference type="ARBA" id="ARBA00022692"/>
    </source>
</evidence>
<dbReference type="PANTHER" id="PTHR42718">
    <property type="entry name" value="MAJOR FACILITATOR SUPERFAMILY MULTIDRUG TRANSPORTER MFSC"/>
    <property type="match status" value="1"/>
</dbReference>
<feature type="transmembrane region" description="Helical" evidence="7">
    <location>
        <begin position="226"/>
        <end position="246"/>
    </location>
</feature>
<dbReference type="EMBL" id="JACCFP010000001">
    <property type="protein sequence ID" value="NYJ01172.1"/>
    <property type="molecule type" value="Genomic_DNA"/>
</dbReference>
<dbReference type="CDD" id="cd17321">
    <property type="entry name" value="MFS_MMR_MDR_like"/>
    <property type="match status" value="1"/>
</dbReference>
<feature type="transmembrane region" description="Helical" evidence="7">
    <location>
        <begin position="200"/>
        <end position="220"/>
    </location>
</feature>
<feature type="transmembrane region" description="Helical" evidence="7">
    <location>
        <begin position="360"/>
        <end position="385"/>
    </location>
</feature>
<proteinExistence type="predicted"/>
<keyword evidence="4 7" id="KW-0812">Transmembrane</keyword>
<dbReference type="InterPro" id="IPR036259">
    <property type="entry name" value="MFS_trans_sf"/>
</dbReference>
<name>A0A853C3A6_9ACTN</name>
<evidence type="ECO:0000256" key="2">
    <source>
        <dbReference type="ARBA" id="ARBA00022448"/>
    </source>
</evidence>
<feature type="transmembrane region" description="Helical" evidence="7">
    <location>
        <begin position="12"/>
        <end position="32"/>
    </location>
</feature>
<reference evidence="9 10" key="1">
    <citation type="submission" date="2020-07" db="EMBL/GenBank/DDBJ databases">
        <title>Sequencing the genomes of 1000 actinobacteria strains.</title>
        <authorList>
            <person name="Klenk H.-P."/>
        </authorList>
    </citation>
    <scope>NUCLEOTIDE SEQUENCE [LARGE SCALE GENOMIC DNA]</scope>
    <source>
        <strain evidence="9 10">DSM 103833</strain>
    </source>
</reference>
<feature type="transmembrane region" description="Helical" evidence="7">
    <location>
        <begin position="327"/>
        <end position="348"/>
    </location>
</feature>
<evidence type="ECO:0000256" key="6">
    <source>
        <dbReference type="ARBA" id="ARBA00023136"/>
    </source>
</evidence>
<feature type="transmembrane region" description="Helical" evidence="7">
    <location>
        <begin position="397"/>
        <end position="417"/>
    </location>
</feature>
<organism evidence="9 10">
    <name type="scientific">Nocardioides thalensis</name>
    <dbReference type="NCBI Taxonomy" id="1914755"/>
    <lineage>
        <taxon>Bacteria</taxon>
        <taxon>Bacillati</taxon>
        <taxon>Actinomycetota</taxon>
        <taxon>Actinomycetes</taxon>
        <taxon>Propionibacteriales</taxon>
        <taxon>Nocardioidaceae</taxon>
        <taxon>Nocardioides</taxon>
    </lineage>
</organism>